<name>A0ABM1K9M1_GEKJA</name>
<dbReference type="InterPro" id="IPR023298">
    <property type="entry name" value="ATPase_P-typ_TM_dom_sf"/>
</dbReference>
<keyword evidence="3" id="KW-1185">Reference proteome</keyword>
<dbReference type="Gene3D" id="2.70.150.10">
    <property type="entry name" value="Calcium-transporting ATPase, cytoplasmic transduction domain A"/>
    <property type="match status" value="1"/>
</dbReference>
<dbReference type="Gene3D" id="1.20.1110.10">
    <property type="entry name" value="Calcium-transporting ATPase, transmembrane domain"/>
    <property type="match status" value="1"/>
</dbReference>
<sequence length="178" mass="20238">MGVKNFFRFCPKGSFLRLSQKYQPLGSRDLEGEPEDESALKAVEREKDITALPPKEACKCQIDDLAKIFQVDLERGLSEISVLQRRVKHGWNEFVVDNTEPIWKKYLDQFKNPLILLLLASALVSVITKEYEDAVSITMFKNPLILLLLASALVSVITKEYEDAVSITMVCDFLLLQI</sequence>
<feature type="domain" description="Cation-transporting P-type ATPase N-terminal" evidence="2">
    <location>
        <begin position="56"/>
        <end position="130"/>
    </location>
</feature>
<dbReference type="GeneID" id="107113574"/>
<reference evidence="4" key="1">
    <citation type="submission" date="2025-08" db="UniProtKB">
        <authorList>
            <consortium name="RefSeq"/>
        </authorList>
    </citation>
    <scope>IDENTIFICATION</scope>
</reference>
<evidence type="ECO:0000256" key="1">
    <source>
        <dbReference type="ARBA" id="ARBA00022842"/>
    </source>
</evidence>
<dbReference type="SUPFAM" id="SSF81665">
    <property type="entry name" value="Calcium ATPase, transmembrane domain M"/>
    <property type="match status" value="1"/>
</dbReference>
<proteinExistence type="predicted"/>
<evidence type="ECO:0000313" key="4">
    <source>
        <dbReference type="RefSeq" id="XP_015270408.1"/>
    </source>
</evidence>
<accession>A0ABM1K9M1</accession>
<gene>
    <name evidence="4" type="primary">ATP2C2</name>
</gene>
<protein>
    <submittedName>
        <fullName evidence="4">Calcium-transporting ATPase type 2C member 2</fullName>
    </submittedName>
</protein>
<dbReference type="SMART" id="SM00831">
    <property type="entry name" value="Cation_ATPase_N"/>
    <property type="match status" value="1"/>
</dbReference>
<keyword evidence="1" id="KW-0460">Magnesium</keyword>
<evidence type="ECO:0000259" key="2">
    <source>
        <dbReference type="SMART" id="SM00831"/>
    </source>
</evidence>
<dbReference type="RefSeq" id="XP_015270408.1">
    <property type="nucleotide sequence ID" value="XM_015414922.1"/>
</dbReference>
<organism evidence="3 4">
    <name type="scientific">Gekko japonicus</name>
    <name type="common">Schlegel's Japanese gecko</name>
    <dbReference type="NCBI Taxonomy" id="146911"/>
    <lineage>
        <taxon>Eukaryota</taxon>
        <taxon>Metazoa</taxon>
        <taxon>Chordata</taxon>
        <taxon>Craniata</taxon>
        <taxon>Vertebrata</taxon>
        <taxon>Euteleostomi</taxon>
        <taxon>Lepidosauria</taxon>
        <taxon>Squamata</taxon>
        <taxon>Bifurcata</taxon>
        <taxon>Gekkota</taxon>
        <taxon>Gekkonidae</taxon>
        <taxon>Gekkoninae</taxon>
        <taxon>Gekko</taxon>
    </lineage>
</organism>
<dbReference type="InterPro" id="IPR004014">
    <property type="entry name" value="ATPase_P-typ_cation-transptr_N"/>
</dbReference>
<evidence type="ECO:0000313" key="3">
    <source>
        <dbReference type="Proteomes" id="UP000694871"/>
    </source>
</evidence>
<dbReference type="PANTHER" id="PTHR42861">
    <property type="entry name" value="CALCIUM-TRANSPORTING ATPASE"/>
    <property type="match status" value="1"/>
</dbReference>
<dbReference type="Proteomes" id="UP000694871">
    <property type="component" value="Unplaced"/>
</dbReference>
<dbReference type="Pfam" id="PF00690">
    <property type="entry name" value="Cation_ATPase_N"/>
    <property type="match status" value="1"/>
</dbReference>